<keyword evidence="2" id="KW-1185">Reference proteome</keyword>
<gene>
    <name evidence="1" type="ORF">AArcSt2_01650</name>
</gene>
<proteinExistence type="predicted"/>
<name>A0AAE3K728_9EURY</name>
<evidence type="ECO:0000313" key="2">
    <source>
        <dbReference type="Proteomes" id="UP001203207"/>
    </source>
</evidence>
<dbReference type="AlphaFoldDB" id="A0AAE3K728"/>
<comment type="caution">
    <text evidence="1">The sequence shown here is derived from an EMBL/GenBank/DDBJ whole genome shotgun (WGS) entry which is preliminary data.</text>
</comment>
<accession>A0AAE3K728</accession>
<dbReference type="EMBL" id="JAKRVX010000001">
    <property type="protein sequence ID" value="MCL9815638.1"/>
    <property type="molecule type" value="Genomic_DNA"/>
</dbReference>
<reference evidence="1" key="1">
    <citation type="journal article" date="2022" name="Syst. Appl. Microbiol.">
        <title>Natronocalculus amylovorans gen. nov., sp. nov., and Natranaeroarchaeum aerophilus sp. nov., dominant culturable amylolytic natronoarchaea from hypersaline soda lakes in southwestern Siberia.</title>
        <authorList>
            <person name="Sorokin D.Y."/>
            <person name="Elcheninov A.G."/>
            <person name="Khizhniak T.V."/>
            <person name="Koenen M."/>
            <person name="Bale N.J."/>
            <person name="Damste J.S.S."/>
            <person name="Kublanov I.V."/>
        </authorList>
    </citation>
    <scope>NUCLEOTIDE SEQUENCE</scope>
    <source>
        <strain evidence="1">AArc-St2</strain>
    </source>
</reference>
<sequence length="139" mass="16271">MSDTELGSHEWWEQYKETVNTDKEMKVRGHDRFNTNFFVEIDDDRFLIEMHGGEVETIVPNPGVNQEWSFGVRGSKQAWEEFVQELPPAHNNEIIASNYRTAVRGEDGHLELQGNNKRIFQNLRPFQRALDLMRVAHNT</sequence>
<protein>
    <submittedName>
        <fullName evidence="1">Uncharacterized protein</fullName>
    </submittedName>
</protein>
<evidence type="ECO:0000313" key="1">
    <source>
        <dbReference type="EMBL" id="MCL9815638.1"/>
    </source>
</evidence>
<dbReference type="RefSeq" id="WP_174652825.1">
    <property type="nucleotide sequence ID" value="NZ_JAKRVX010000001.1"/>
</dbReference>
<dbReference type="Proteomes" id="UP001203207">
    <property type="component" value="Unassembled WGS sequence"/>
</dbReference>
<reference evidence="1" key="2">
    <citation type="submission" date="2022-02" db="EMBL/GenBank/DDBJ databases">
        <authorList>
            <person name="Elcheninov A.G."/>
            <person name="Sorokin D.Y."/>
            <person name="Kublanov I.V."/>
        </authorList>
    </citation>
    <scope>NUCLEOTIDE SEQUENCE</scope>
    <source>
        <strain evidence="1">AArc-St2</strain>
    </source>
</reference>
<organism evidence="1 2">
    <name type="scientific">Natronocalculus amylovorans</name>
    <dbReference type="NCBI Taxonomy" id="2917812"/>
    <lineage>
        <taxon>Archaea</taxon>
        <taxon>Methanobacteriati</taxon>
        <taxon>Methanobacteriota</taxon>
        <taxon>Stenosarchaea group</taxon>
        <taxon>Halobacteria</taxon>
        <taxon>Halobacteriales</taxon>
        <taxon>Haloferacaceae</taxon>
        <taxon>Natronocalculus</taxon>
    </lineage>
</organism>